<evidence type="ECO:0000256" key="4">
    <source>
        <dbReference type="ARBA" id="ARBA00023180"/>
    </source>
</evidence>
<reference evidence="9" key="1">
    <citation type="submission" date="2022-01" db="EMBL/GenBank/DDBJ databases">
        <authorList>
            <person name="King R."/>
        </authorList>
    </citation>
    <scope>NUCLEOTIDE SEQUENCE</scope>
</reference>
<gene>
    <name evidence="9" type="ORF">NEZAVI_LOCUS1047</name>
</gene>
<dbReference type="OrthoDB" id="430826at2759"/>
<feature type="disulfide bond" evidence="6">
    <location>
        <begin position="160"/>
        <end position="169"/>
    </location>
</feature>
<dbReference type="FunFam" id="2.10.25.10:FF:000067">
    <property type="entry name" value="Laminin subunit gamma 1"/>
    <property type="match status" value="1"/>
</dbReference>
<name>A0A9P0E783_NEZVI</name>
<evidence type="ECO:0000259" key="7">
    <source>
        <dbReference type="PROSITE" id="PS50027"/>
    </source>
</evidence>
<evidence type="ECO:0000256" key="6">
    <source>
        <dbReference type="PROSITE-ProRule" id="PRU00460"/>
    </source>
</evidence>
<comment type="caution">
    <text evidence="6">Lacks conserved residue(s) required for the propagation of feature annotation.</text>
</comment>
<keyword evidence="10" id="KW-1185">Reference proteome</keyword>
<dbReference type="GO" id="GO:0005604">
    <property type="term" value="C:basement membrane"/>
    <property type="evidence" value="ECO:0007669"/>
    <property type="project" value="TreeGrafter"/>
</dbReference>
<feature type="domain" description="Laminin EGF-like" evidence="7">
    <location>
        <begin position="140"/>
        <end position="186"/>
    </location>
</feature>
<keyword evidence="5 6" id="KW-0424">Laminin EGF-like domain</keyword>
<evidence type="ECO:0000256" key="1">
    <source>
        <dbReference type="ARBA" id="ARBA00022729"/>
    </source>
</evidence>
<dbReference type="Proteomes" id="UP001152798">
    <property type="component" value="Chromosome 1"/>
</dbReference>
<dbReference type="InterPro" id="IPR000034">
    <property type="entry name" value="Laminin_IV"/>
</dbReference>
<keyword evidence="2" id="KW-0677">Repeat</keyword>
<protein>
    <submittedName>
        <fullName evidence="9">Uncharacterized protein</fullName>
    </submittedName>
</protein>
<dbReference type="GO" id="GO:0009887">
    <property type="term" value="P:animal organ morphogenesis"/>
    <property type="evidence" value="ECO:0007669"/>
    <property type="project" value="TreeGrafter"/>
</dbReference>
<dbReference type="PROSITE" id="PS01248">
    <property type="entry name" value="EGF_LAM_1"/>
    <property type="match status" value="1"/>
</dbReference>
<dbReference type="CDD" id="cd00055">
    <property type="entry name" value="EGF_Lam"/>
    <property type="match status" value="2"/>
</dbReference>
<dbReference type="EMBL" id="OV725077">
    <property type="protein sequence ID" value="CAH1389697.1"/>
    <property type="molecule type" value="Genomic_DNA"/>
</dbReference>
<evidence type="ECO:0000256" key="2">
    <source>
        <dbReference type="ARBA" id="ARBA00022737"/>
    </source>
</evidence>
<feature type="domain" description="Laminin IV type A" evidence="8">
    <location>
        <begin position="218"/>
        <end position="356"/>
    </location>
</feature>
<feature type="disulfide bond" evidence="6">
    <location>
        <begin position="140"/>
        <end position="152"/>
    </location>
</feature>
<keyword evidence="1" id="KW-0732">Signal</keyword>
<dbReference type="InterPro" id="IPR002049">
    <property type="entry name" value="LE_dom"/>
</dbReference>
<accession>A0A9P0E783</accession>
<dbReference type="Pfam" id="PF00053">
    <property type="entry name" value="EGF_laminin"/>
    <property type="match status" value="2"/>
</dbReference>
<dbReference type="AlphaFoldDB" id="A0A9P0E783"/>
<evidence type="ECO:0000256" key="5">
    <source>
        <dbReference type="ARBA" id="ARBA00023292"/>
    </source>
</evidence>
<dbReference type="InterPro" id="IPR050440">
    <property type="entry name" value="Laminin/Netrin_ECM"/>
</dbReference>
<dbReference type="Pfam" id="PF00052">
    <property type="entry name" value="Laminin_B"/>
    <property type="match status" value="1"/>
</dbReference>
<organism evidence="9 10">
    <name type="scientific">Nezara viridula</name>
    <name type="common">Southern green stink bug</name>
    <name type="synonym">Cimex viridulus</name>
    <dbReference type="NCBI Taxonomy" id="85310"/>
    <lineage>
        <taxon>Eukaryota</taxon>
        <taxon>Metazoa</taxon>
        <taxon>Ecdysozoa</taxon>
        <taxon>Arthropoda</taxon>
        <taxon>Hexapoda</taxon>
        <taxon>Insecta</taxon>
        <taxon>Pterygota</taxon>
        <taxon>Neoptera</taxon>
        <taxon>Paraneoptera</taxon>
        <taxon>Hemiptera</taxon>
        <taxon>Heteroptera</taxon>
        <taxon>Panheteroptera</taxon>
        <taxon>Pentatomomorpha</taxon>
        <taxon>Pentatomoidea</taxon>
        <taxon>Pentatomidae</taxon>
        <taxon>Pentatominae</taxon>
        <taxon>Nezara</taxon>
    </lineage>
</organism>
<dbReference type="PROSITE" id="PS50027">
    <property type="entry name" value="EGF_LAM_2"/>
    <property type="match status" value="1"/>
</dbReference>
<keyword evidence="3 6" id="KW-1015">Disulfide bond</keyword>
<keyword evidence="4" id="KW-0325">Glycoprotein</keyword>
<dbReference type="SMART" id="SM00281">
    <property type="entry name" value="LamB"/>
    <property type="match status" value="1"/>
</dbReference>
<sequence>MPSHIGPLLTSRVAQYSLHIRQHLAIKFATHATLVLHSNYNIAYANVLDSYATVQENILIDFSGLVFNRQILIQVVAALNRYACNCNGFSNRCVFDKTLYEKTGHGGHCIDCSHNRDGANCERCKDNYYQDKETLACVSCNCDETGSRSLQCNSEGKCDCKPGVTGDKCDHCAADYYDFGAAGCKECNCLAAGSLGNEPHCDQVHGNCLFVIENTFARNAERWTAQTKFQKPVNVQYDSLTQVISVAATDKEPVYFLAPERFLGDQRAAYNQELEFKLRVNERGVASINDVILEGNGIQIYQTIFGQGNQQPDSQLIGESRLPSVGAASLLCSVLLLSNFLHPAAFEHLFPCICTP</sequence>
<dbReference type="PROSITE" id="PS51115">
    <property type="entry name" value="LAMININ_IVA"/>
    <property type="match status" value="1"/>
</dbReference>
<dbReference type="GO" id="GO:0009888">
    <property type="term" value="P:tissue development"/>
    <property type="evidence" value="ECO:0007669"/>
    <property type="project" value="TreeGrafter"/>
</dbReference>
<evidence type="ECO:0000259" key="8">
    <source>
        <dbReference type="PROSITE" id="PS51115"/>
    </source>
</evidence>
<evidence type="ECO:0000313" key="9">
    <source>
        <dbReference type="EMBL" id="CAH1389697.1"/>
    </source>
</evidence>
<proteinExistence type="predicted"/>
<dbReference type="PANTHER" id="PTHR10574:SF435">
    <property type="entry name" value="LAMININ SUBUNIT GAMMA-1"/>
    <property type="match status" value="1"/>
</dbReference>
<dbReference type="PANTHER" id="PTHR10574">
    <property type="entry name" value="NETRIN/LAMININ-RELATED"/>
    <property type="match status" value="1"/>
</dbReference>
<evidence type="ECO:0000256" key="3">
    <source>
        <dbReference type="ARBA" id="ARBA00023157"/>
    </source>
</evidence>
<dbReference type="GO" id="GO:0007411">
    <property type="term" value="P:axon guidance"/>
    <property type="evidence" value="ECO:0007669"/>
    <property type="project" value="TreeGrafter"/>
</dbReference>
<dbReference type="Gene3D" id="2.10.25.10">
    <property type="entry name" value="Laminin"/>
    <property type="match status" value="2"/>
</dbReference>
<dbReference type="SMART" id="SM00180">
    <property type="entry name" value="EGF_Lam"/>
    <property type="match status" value="2"/>
</dbReference>
<dbReference type="SUPFAM" id="SSF57196">
    <property type="entry name" value="EGF/Laminin"/>
    <property type="match status" value="2"/>
</dbReference>
<evidence type="ECO:0000313" key="10">
    <source>
        <dbReference type="Proteomes" id="UP001152798"/>
    </source>
</evidence>